<name>A0A0L7QPI3_9HYME</name>
<evidence type="ECO:0000313" key="1">
    <source>
        <dbReference type="EMBL" id="KOC60386.1"/>
    </source>
</evidence>
<organism evidence="1 2">
    <name type="scientific">Habropoda laboriosa</name>
    <dbReference type="NCBI Taxonomy" id="597456"/>
    <lineage>
        <taxon>Eukaryota</taxon>
        <taxon>Metazoa</taxon>
        <taxon>Ecdysozoa</taxon>
        <taxon>Arthropoda</taxon>
        <taxon>Hexapoda</taxon>
        <taxon>Insecta</taxon>
        <taxon>Pterygota</taxon>
        <taxon>Neoptera</taxon>
        <taxon>Endopterygota</taxon>
        <taxon>Hymenoptera</taxon>
        <taxon>Apocrita</taxon>
        <taxon>Aculeata</taxon>
        <taxon>Apoidea</taxon>
        <taxon>Anthophila</taxon>
        <taxon>Apidae</taxon>
        <taxon>Habropoda</taxon>
    </lineage>
</organism>
<protein>
    <submittedName>
        <fullName evidence="1">Uncharacterized protein</fullName>
    </submittedName>
</protein>
<keyword evidence="2" id="KW-1185">Reference proteome</keyword>
<dbReference type="AlphaFoldDB" id="A0A0L7QPI3"/>
<dbReference type="EMBL" id="KQ414836">
    <property type="protein sequence ID" value="KOC60386.1"/>
    <property type="molecule type" value="Genomic_DNA"/>
</dbReference>
<evidence type="ECO:0000313" key="2">
    <source>
        <dbReference type="Proteomes" id="UP000053825"/>
    </source>
</evidence>
<dbReference type="OrthoDB" id="7552368at2759"/>
<accession>A0A0L7QPI3</accession>
<reference evidence="1 2" key="1">
    <citation type="submission" date="2015-07" db="EMBL/GenBank/DDBJ databases">
        <title>The genome of Habropoda laboriosa.</title>
        <authorList>
            <person name="Pan H."/>
            <person name="Kapheim K."/>
        </authorList>
    </citation>
    <scope>NUCLEOTIDE SEQUENCE [LARGE SCALE GENOMIC DNA]</scope>
    <source>
        <strain evidence="1">0110345459</strain>
    </source>
</reference>
<dbReference type="Proteomes" id="UP000053825">
    <property type="component" value="Unassembled WGS sequence"/>
</dbReference>
<gene>
    <name evidence="1" type="ORF">WH47_08514</name>
</gene>
<proteinExistence type="predicted"/>
<sequence length="267" mass="30377">MQLFCILNLPKNCSNIHSQFGSRIANRSVIEEDFLFQECHEKKYYSVDDRVLLTEVDERRWNTPPELIPEQVIKTADTKYERSLSIPITTNINVNTMNNAQTLGFQVAPDGISYSENNFNRPLFQPNGGISQSQSVSLALGSTAMHASASGSIQNGHGIATSIGSLHFPAPSISTNTAFPYGMTSIRFPGHNRPTWTNIRPNHNNNGQHPQRMPKLDIEVQPHRKQNDGPITLHISAHDMRWNNRQPQIRIHKWQPSYRDYYDNEQT</sequence>